<feature type="binding site" evidence="7">
    <location>
        <position position="140"/>
    </location>
    <ligand>
        <name>substrate</name>
    </ligand>
</feature>
<evidence type="ECO:0000256" key="2">
    <source>
        <dbReference type="ARBA" id="ARBA00022723"/>
    </source>
</evidence>
<dbReference type="Proteomes" id="UP000234881">
    <property type="component" value="Unassembled WGS sequence"/>
</dbReference>
<evidence type="ECO:0000256" key="3">
    <source>
        <dbReference type="ARBA" id="ARBA00022857"/>
    </source>
</evidence>
<dbReference type="GO" id="GO:0005737">
    <property type="term" value="C:cytoplasm"/>
    <property type="evidence" value="ECO:0007669"/>
    <property type="project" value="UniProtKB-SubCell"/>
</dbReference>
<proteinExistence type="inferred from homology"/>
<dbReference type="RefSeq" id="WP_101533415.1">
    <property type="nucleotide sequence ID" value="NZ_JBFHIU010000006.1"/>
</dbReference>
<dbReference type="GO" id="GO:0050897">
    <property type="term" value="F:cobalt ion binding"/>
    <property type="evidence" value="ECO:0007669"/>
    <property type="project" value="UniProtKB-UniRule"/>
</dbReference>
<keyword evidence="9" id="KW-1185">Reference proteome</keyword>
<comment type="catalytic activity">
    <reaction evidence="7">
        <text>4-(phosphooxy)-L-threonine + NAD(+) = 3-amino-2-oxopropyl phosphate + CO2 + NADH</text>
        <dbReference type="Rhea" id="RHEA:32275"/>
        <dbReference type="ChEBI" id="CHEBI:16526"/>
        <dbReference type="ChEBI" id="CHEBI:57279"/>
        <dbReference type="ChEBI" id="CHEBI:57540"/>
        <dbReference type="ChEBI" id="CHEBI:57945"/>
        <dbReference type="ChEBI" id="CHEBI:58452"/>
        <dbReference type="EC" id="1.1.1.262"/>
    </reaction>
</comment>
<dbReference type="UniPathway" id="UPA00244">
    <property type="reaction ID" value="UER00312"/>
</dbReference>
<dbReference type="EMBL" id="PKUQ01000016">
    <property type="protein sequence ID" value="PLW77397.1"/>
    <property type="molecule type" value="Genomic_DNA"/>
</dbReference>
<evidence type="ECO:0000313" key="9">
    <source>
        <dbReference type="Proteomes" id="UP000234881"/>
    </source>
</evidence>
<comment type="pathway">
    <text evidence="7">Cofactor biosynthesis; pyridoxine 5'-phosphate biosynthesis; pyridoxine 5'-phosphate from D-erythrose 4-phosphate: step 4/5.</text>
</comment>
<feature type="binding site" evidence="7">
    <location>
        <position position="139"/>
    </location>
    <ligand>
        <name>substrate</name>
    </ligand>
</feature>
<accession>A0A2N5XSH8</accession>
<dbReference type="AlphaFoldDB" id="A0A2N5XSH8"/>
<dbReference type="NCBIfam" id="TIGR00557">
    <property type="entry name" value="pdxA"/>
    <property type="match status" value="1"/>
</dbReference>
<keyword evidence="1 7" id="KW-0963">Cytoplasm</keyword>
<evidence type="ECO:0000256" key="5">
    <source>
        <dbReference type="ARBA" id="ARBA00023027"/>
    </source>
</evidence>
<keyword evidence="6 7" id="KW-0664">Pyridoxine biosynthesis</keyword>
<evidence type="ECO:0000256" key="4">
    <source>
        <dbReference type="ARBA" id="ARBA00023002"/>
    </source>
</evidence>
<feature type="binding site" evidence="7">
    <location>
        <position position="219"/>
    </location>
    <ligand>
        <name>a divalent metal cation</name>
        <dbReference type="ChEBI" id="CHEBI:60240"/>
        <note>ligand shared between dimeric partners</note>
    </ligand>
</feature>
<dbReference type="HAMAP" id="MF_00536">
    <property type="entry name" value="PdxA"/>
    <property type="match status" value="1"/>
</dbReference>
<dbReference type="Pfam" id="PF04166">
    <property type="entry name" value="PdxA"/>
    <property type="match status" value="1"/>
</dbReference>
<comment type="similarity">
    <text evidence="7">Belongs to the PdxA family.</text>
</comment>
<comment type="cofactor">
    <cofactor evidence="7">
        <name>Zn(2+)</name>
        <dbReference type="ChEBI" id="CHEBI:29105"/>
    </cofactor>
    <cofactor evidence="7">
        <name>Mg(2+)</name>
        <dbReference type="ChEBI" id="CHEBI:18420"/>
    </cofactor>
    <cofactor evidence="7">
        <name>Co(2+)</name>
        <dbReference type="ChEBI" id="CHEBI:48828"/>
    </cofactor>
    <text evidence="7">Binds 1 divalent metal cation per subunit. Can use ions such as Zn(2+), Mg(2+) or Co(2+).</text>
</comment>
<dbReference type="PANTHER" id="PTHR30004">
    <property type="entry name" value="4-HYDROXYTHREONINE-4-PHOSPHATE DEHYDROGENASE"/>
    <property type="match status" value="1"/>
</dbReference>
<dbReference type="EC" id="1.1.1.262" evidence="7"/>
<dbReference type="PANTHER" id="PTHR30004:SF6">
    <property type="entry name" value="D-THREONATE 4-PHOSPHATE DEHYDROGENASE"/>
    <property type="match status" value="1"/>
</dbReference>
<keyword evidence="3 7" id="KW-0521">NADP</keyword>
<comment type="function">
    <text evidence="7">Catalyzes the NAD(P)-dependent oxidation of 4-(phosphooxy)-L-threonine (HTP) into 2-amino-3-oxo-4-(phosphooxy)butyric acid which spontaneously decarboxylates to form 3-amino-2-oxopropyl phosphate (AHAP).</text>
</comment>
<dbReference type="GO" id="GO:0051287">
    <property type="term" value="F:NAD binding"/>
    <property type="evidence" value="ECO:0007669"/>
    <property type="project" value="InterPro"/>
</dbReference>
<keyword evidence="7" id="KW-0460">Magnesium</keyword>
<dbReference type="OrthoDB" id="9801783at2"/>
<comment type="caution">
    <text evidence="8">The sequence shown here is derived from an EMBL/GenBank/DDBJ whole genome shotgun (WGS) entry which is preliminary data.</text>
</comment>
<dbReference type="GO" id="GO:0000287">
    <property type="term" value="F:magnesium ion binding"/>
    <property type="evidence" value="ECO:0007669"/>
    <property type="project" value="UniProtKB-UniRule"/>
</dbReference>
<keyword evidence="7" id="KW-0862">Zinc</keyword>
<keyword evidence="4 7" id="KW-0560">Oxidoreductase</keyword>
<feature type="binding site" evidence="7">
    <location>
        <position position="174"/>
    </location>
    <ligand>
        <name>a divalent metal cation</name>
        <dbReference type="ChEBI" id="CHEBI:60240"/>
        <note>ligand shared between dimeric partners</note>
    </ligand>
</feature>
<evidence type="ECO:0000313" key="8">
    <source>
        <dbReference type="EMBL" id="PLW77397.1"/>
    </source>
</evidence>
<feature type="binding site" evidence="7">
    <location>
        <position position="274"/>
    </location>
    <ligand>
        <name>a divalent metal cation</name>
        <dbReference type="ChEBI" id="CHEBI:60240"/>
        <note>ligand shared between dimeric partners</note>
    </ligand>
</feature>
<feature type="binding site" evidence="7">
    <location>
        <position position="291"/>
    </location>
    <ligand>
        <name>substrate</name>
    </ligand>
</feature>
<dbReference type="NCBIfam" id="NF003699">
    <property type="entry name" value="PRK05312.1"/>
    <property type="match status" value="1"/>
</dbReference>
<keyword evidence="5 7" id="KW-0520">NAD</keyword>
<evidence type="ECO:0000256" key="1">
    <source>
        <dbReference type="ARBA" id="ARBA00022490"/>
    </source>
</evidence>
<gene>
    <name evidence="7" type="primary">pdxA</name>
    <name evidence="8" type="ORF">C0081_08640</name>
</gene>
<evidence type="ECO:0000256" key="6">
    <source>
        <dbReference type="ARBA" id="ARBA00023096"/>
    </source>
</evidence>
<comment type="miscellaneous">
    <text evidence="7">The active site is located at the dimer interface.</text>
</comment>
<dbReference type="GO" id="GO:0008615">
    <property type="term" value="P:pyridoxine biosynthetic process"/>
    <property type="evidence" value="ECO:0007669"/>
    <property type="project" value="UniProtKB-UniRule"/>
</dbReference>
<comment type="subunit">
    <text evidence="7">Homodimer.</text>
</comment>
<dbReference type="GO" id="GO:0008270">
    <property type="term" value="F:zinc ion binding"/>
    <property type="evidence" value="ECO:0007669"/>
    <property type="project" value="UniProtKB-UniRule"/>
</dbReference>
<keyword evidence="2 7" id="KW-0479">Metal-binding</keyword>
<feature type="binding site" evidence="7">
    <location>
        <position position="300"/>
    </location>
    <ligand>
        <name>substrate</name>
    </ligand>
</feature>
<sequence length="334" mass="35420">MPSKSDIIALSMGEPAGIGPEIVLKAWLASEKEGISPFAVFGDPELLASRARMFGLSVPIRVCTLEEAFDAFPMTLPVIPLENAMTDNPGVLEVSNAAGVIEAIEKATAAVLSGDAKAVVTCPIQKSNVYKAGFKHPGHTEYLGYLVEKMTGKKANPVMMLAGPELRTVPVTAHMPISKVSEALTKERIEEVALIAAHDLKMRFGIANPRIAVAGLNPHAGEEGAMGTEDAEIIAPVVKKLRDAGHRISGPYPGDTLYHKKARETYDAALAMYHDQALIPVKTIGFDETVNVTLGLPFIRTSPDHGTAIDIAEKGIANPSSLIAALKLASSLKS</sequence>
<protein>
    <recommendedName>
        <fullName evidence="7">4-hydroxythreonine-4-phosphate dehydrogenase</fullName>
        <ecNumber evidence="7">1.1.1.262</ecNumber>
    </recommendedName>
    <alternativeName>
        <fullName evidence="7">4-(phosphohydroxy)-L-threonine dehydrogenase</fullName>
    </alternativeName>
</protein>
<comment type="subcellular location">
    <subcellularLocation>
        <location evidence="7">Cytoplasm</location>
    </subcellularLocation>
</comment>
<dbReference type="SUPFAM" id="SSF53659">
    <property type="entry name" value="Isocitrate/Isopropylmalate dehydrogenase-like"/>
    <property type="match status" value="1"/>
</dbReference>
<organism evidence="8 9">
    <name type="scientific">Cohaesibacter celericrescens</name>
    <dbReference type="NCBI Taxonomy" id="2067669"/>
    <lineage>
        <taxon>Bacteria</taxon>
        <taxon>Pseudomonadati</taxon>
        <taxon>Pseudomonadota</taxon>
        <taxon>Alphaproteobacteria</taxon>
        <taxon>Hyphomicrobiales</taxon>
        <taxon>Cohaesibacteraceae</taxon>
    </lineage>
</organism>
<reference evidence="8 9" key="1">
    <citation type="submission" date="2018-01" db="EMBL/GenBank/DDBJ databases">
        <title>The draft genome sequence of Cohaesibacter sp. H1304.</title>
        <authorList>
            <person name="Wang N.-N."/>
            <person name="Du Z.-J."/>
        </authorList>
    </citation>
    <scope>NUCLEOTIDE SEQUENCE [LARGE SCALE GENOMIC DNA]</scope>
    <source>
        <strain evidence="8 9">H1304</strain>
    </source>
</reference>
<evidence type="ECO:0000256" key="7">
    <source>
        <dbReference type="HAMAP-Rule" id="MF_00536"/>
    </source>
</evidence>
<dbReference type="Gene3D" id="3.40.718.10">
    <property type="entry name" value="Isopropylmalate Dehydrogenase"/>
    <property type="match status" value="1"/>
</dbReference>
<dbReference type="InterPro" id="IPR005255">
    <property type="entry name" value="PdxA_fam"/>
</dbReference>
<feature type="binding site" evidence="7">
    <location>
        <position position="282"/>
    </location>
    <ligand>
        <name>substrate</name>
    </ligand>
</feature>
<dbReference type="GO" id="GO:0042823">
    <property type="term" value="P:pyridoxal phosphate biosynthetic process"/>
    <property type="evidence" value="ECO:0007669"/>
    <property type="project" value="UniProtKB-UniRule"/>
</dbReference>
<dbReference type="GO" id="GO:0050570">
    <property type="term" value="F:4-hydroxythreonine-4-phosphate dehydrogenase activity"/>
    <property type="evidence" value="ECO:0007669"/>
    <property type="project" value="UniProtKB-UniRule"/>
</dbReference>
<name>A0A2N5XSH8_9HYPH</name>
<keyword evidence="7" id="KW-0170">Cobalt</keyword>
<dbReference type="InterPro" id="IPR037510">
    <property type="entry name" value="PdxA"/>
</dbReference>